<keyword evidence="1" id="KW-0238">DNA-binding</keyword>
<evidence type="ECO:0000256" key="1">
    <source>
        <dbReference type="ARBA" id="ARBA00023125"/>
    </source>
</evidence>
<dbReference type="Gene3D" id="1.10.443.10">
    <property type="entry name" value="Intergrase catalytic core"/>
    <property type="match status" value="1"/>
</dbReference>
<proteinExistence type="predicted"/>
<dbReference type="Pfam" id="PF00589">
    <property type="entry name" value="Phage_integrase"/>
    <property type="match status" value="1"/>
</dbReference>
<evidence type="ECO:0000256" key="2">
    <source>
        <dbReference type="ARBA" id="ARBA00023172"/>
    </source>
</evidence>
<evidence type="ECO:0000313" key="4">
    <source>
        <dbReference type="EMBL" id="KAJ8911906.1"/>
    </source>
</evidence>
<feature type="domain" description="Tyr recombinase" evidence="3">
    <location>
        <begin position="1"/>
        <end position="183"/>
    </location>
</feature>
<dbReference type="EMBL" id="JANEYG010000156">
    <property type="protein sequence ID" value="KAJ8911906.1"/>
    <property type="molecule type" value="Genomic_DNA"/>
</dbReference>
<reference evidence="4 5" key="1">
    <citation type="journal article" date="2023" name="Insect Mol. Biol.">
        <title>Genome sequencing provides insights into the evolution of gene families encoding plant cell wall-degrading enzymes in longhorned beetles.</title>
        <authorList>
            <person name="Shin N.R."/>
            <person name="Okamura Y."/>
            <person name="Kirsch R."/>
            <person name="Pauchet Y."/>
        </authorList>
    </citation>
    <scope>NUCLEOTIDE SEQUENCE [LARGE SCALE GENOMIC DNA]</scope>
    <source>
        <strain evidence="4">EAD_L_NR</strain>
    </source>
</reference>
<keyword evidence="2" id="KW-0233">DNA recombination</keyword>
<evidence type="ECO:0000259" key="3">
    <source>
        <dbReference type="PROSITE" id="PS51898"/>
    </source>
</evidence>
<dbReference type="AlphaFoldDB" id="A0AAV8VDK1"/>
<keyword evidence="5" id="KW-1185">Reference proteome</keyword>
<evidence type="ECO:0000313" key="5">
    <source>
        <dbReference type="Proteomes" id="UP001159042"/>
    </source>
</evidence>
<comment type="caution">
    <text evidence="4">The sequence shown here is derived from an EMBL/GenBank/DDBJ whole genome shotgun (WGS) entry which is preliminary data.</text>
</comment>
<dbReference type="PROSITE" id="PS51898">
    <property type="entry name" value="TYR_RECOMBINASE"/>
    <property type="match status" value="1"/>
</dbReference>
<dbReference type="SUPFAM" id="SSF56349">
    <property type="entry name" value="DNA breaking-rejoining enzymes"/>
    <property type="match status" value="1"/>
</dbReference>
<accession>A0AAV8VDK1</accession>
<dbReference type="GO" id="GO:0003677">
    <property type="term" value="F:DNA binding"/>
    <property type="evidence" value="ECO:0007669"/>
    <property type="project" value="UniProtKB-KW"/>
</dbReference>
<dbReference type="InterPro" id="IPR011010">
    <property type="entry name" value="DNA_brk_join_enz"/>
</dbReference>
<dbReference type="CDD" id="cd00397">
    <property type="entry name" value="DNA_BRE_C"/>
    <property type="match status" value="1"/>
</dbReference>
<dbReference type="InterPro" id="IPR002104">
    <property type="entry name" value="Integrase_catalytic"/>
</dbReference>
<dbReference type="Proteomes" id="UP001159042">
    <property type="component" value="Unassembled WGS sequence"/>
</dbReference>
<organism evidence="4 5">
    <name type="scientific">Exocentrus adspersus</name>
    <dbReference type="NCBI Taxonomy" id="1586481"/>
    <lineage>
        <taxon>Eukaryota</taxon>
        <taxon>Metazoa</taxon>
        <taxon>Ecdysozoa</taxon>
        <taxon>Arthropoda</taxon>
        <taxon>Hexapoda</taxon>
        <taxon>Insecta</taxon>
        <taxon>Pterygota</taxon>
        <taxon>Neoptera</taxon>
        <taxon>Endopterygota</taxon>
        <taxon>Coleoptera</taxon>
        <taxon>Polyphaga</taxon>
        <taxon>Cucujiformia</taxon>
        <taxon>Chrysomeloidea</taxon>
        <taxon>Cerambycidae</taxon>
        <taxon>Lamiinae</taxon>
        <taxon>Acanthocinini</taxon>
        <taxon>Exocentrus</taxon>
    </lineage>
</organism>
<dbReference type="GO" id="GO:0015074">
    <property type="term" value="P:DNA integration"/>
    <property type="evidence" value="ECO:0007669"/>
    <property type="project" value="InterPro"/>
</dbReference>
<protein>
    <recommendedName>
        <fullName evidence="3">Tyr recombinase domain-containing protein</fullName>
    </recommendedName>
</protein>
<name>A0AAV8VDK1_9CUCU</name>
<dbReference type="PANTHER" id="PTHR30349:SF41">
    <property type="entry name" value="INTEGRASE_RECOMBINASE PROTEIN MJ0367-RELATED"/>
    <property type="match status" value="1"/>
</dbReference>
<dbReference type="InterPro" id="IPR050090">
    <property type="entry name" value="Tyrosine_recombinase_XerCD"/>
</dbReference>
<dbReference type="PANTHER" id="PTHR30349">
    <property type="entry name" value="PHAGE INTEGRASE-RELATED"/>
    <property type="match status" value="1"/>
</dbReference>
<gene>
    <name evidence="4" type="ORF">NQ315_012320</name>
</gene>
<sequence>MDFLFHAPDGKYLLMKVVAIFGLFGACRRMEFYNLCVADVNEEGTVFVVYVRDTKTHRPRTCTILNTDDSAVNYTDIIKKYVHLRPRHVKIQKFFLFYNAGKCTCNPVGINTFGQIPRNIAKYLNIPNADQYTGHSFRRTSATILANSGADIRTLRRHGDWKSDAVAEGYVADSLENKNKISKTLESSSVLENVNQICISSSTSTCSSVLETSSGISISENSNCSITININK</sequence>
<dbReference type="InterPro" id="IPR013762">
    <property type="entry name" value="Integrase-like_cat_sf"/>
</dbReference>
<dbReference type="GO" id="GO:0006310">
    <property type="term" value="P:DNA recombination"/>
    <property type="evidence" value="ECO:0007669"/>
    <property type="project" value="UniProtKB-KW"/>
</dbReference>